<keyword evidence="2" id="KW-0812">Transmembrane</keyword>
<feature type="compositionally biased region" description="Basic and acidic residues" evidence="1">
    <location>
        <begin position="115"/>
        <end position="125"/>
    </location>
</feature>
<dbReference type="Pfam" id="PF13717">
    <property type="entry name" value="Zn_ribbon_4"/>
    <property type="match status" value="1"/>
</dbReference>
<evidence type="ECO:0000256" key="2">
    <source>
        <dbReference type="SAM" id="Phobius"/>
    </source>
</evidence>
<feature type="region of interest" description="Disordered" evidence="1">
    <location>
        <begin position="115"/>
        <end position="168"/>
    </location>
</feature>
<dbReference type="Proteomes" id="UP000295142">
    <property type="component" value="Unassembled WGS sequence"/>
</dbReference>
<dbReference type="OrthoDB" id="7159357at2"/>
<dbReference type="EMBL" id="SLWW01000007">
    <property type="protein sequence ID" value="TCO71164.1"/>
    <property type="molecule type" value="Genomic_DNA"/>
</dbReference>
<evidence type="ECO:0000256" key="1">
    <source>
        <dbReference type="SAM" id="MobiDB-lite"/>
    </source>
</evidence>
<evidence type="ECO:0000313" key="5">
    <source>
        <dbReference type="Proteomes" id="UP000295142"/>
    </source>
</evidence>
<feature type="region of interest" description="Disordered" evidence="1">
    <location>
        <begin position="71"/>
        <end position="102"/>
    </location>
</feature>
<dbReference type="InterPro" id="IPR011723">
    <property type="entry name" value="Znf/thioredoxin_put"/>
</dbReference>
<organism evidence="4 5">
    <name type="scientific">Rhodovulum euryhalinum</name>
    <dbReference type="NCBI Taxonomy" id="35805"/>
    <lineage>
        <taxon>Bacteria</taxon>
        <taxon>Pseudomonadati</taxon>
        <taxon>Pseudomonadota</taxon>
        <taxon>Alphaproteobacteria</taxon>
        <taxon>Rhodobacterales</taxon>
        <taxon>Paracoccaceae</taxon>
        <taxon>Rhodovulum</taxon>
    </lineage>
</organism>
<sequence>MRLICPNCEAQYEVDDAVIPDEGRDVQCSNCGQTWFQLPAGSGAPAATGTEAAGADAPAIEPEDVGWHEETAAAPGSDTKAEPEEDEAPAPEAASAAGPRRTLDASVLSILKEEAEREQRARQEEAAIETFSSQPDLGLDNAPAERPAPTPEPGPARPVAAPAPSAEPRRDLLPDIEEINSTLKASSDRGADSIVTAEDQKAEERSAFRKGFGLVVLAAVLALAAYLLAPTIAGLDPALDGPMTAYVGAIDAARVWINTAVSQAVDGVARALQGDG</sequence>
<feature type="compositionally biased region" description="Pro residues" evidence="1">
    <location>
        <begin position="146"/>
        <end position="156"/>
    </location>
</feature>
<evidence type="ECO:0000313" key="4">
    <source>
        <dbReference type="EMBL" id="TCO71164.1"/>
    </source>
</evidence>
<evidence type="ECO:0000259" key="3">
    <source>
        <dbReference type="Pfam" id="PF13717"/>
    </source>
</evidence>
<dbReference type="RefSeq" id="WP_132544293.1">
    <property type="nucleotide sequence ID" value="NZ_SLWW01000007.1"/>
</dbReference>
<feature type="compositionally biased region" description="Low complexity" evidence="1">
    <location>
        <begin position="157"/>
        <end position="166"/>
    </location>
</feature>
<reference evidence="4 5" key="1">
    <citation type="submission" date="2019-03" db="EMBL/GenBank/DDBJ databases">
        <title>Genomic Encyclopedia of Type Strains, Phase IV (KMG-IV): sequencing the most valuable type-strain genomes for metagenomic binning, comparative biology and taxonomic classification.</title>
        <authorList>
            <person name="Goeker M."/>
        </authorList>
    </citation>
    <scope>NUCLEOTIDE SEQUENCE [LARGE SCALE GENOMIC DNA]</scope>
    <source>
        <strain evidence="4 5">DSM 4868</strain>
    </source>
</reference>
<keyword evidence="5" id="KW-1185">Reference proteome</keyword>
<dbReference type="AlphaFoldDB" id="A0A4R2KDX1"/>
<dbReference type="NCBIfam" id="TIGR02098">
    <property type="entry name" value="MJ0042_CXXC"/>
    <property type="match status" value="1"/>
</dbReference>
<proteinExistence type="predicted"/>
<keyword evidence="2" id="KW-1133">Transmembrane helix</keyword>
<gene>
    <name evidence="4" type="ORF">EV655_10756</name>
</gene>
<keyword evidence="2" id="KW-0472">Membrane</keyword>
<comment type="caution">
    <text evidence="4">The sequence shown here is derived from an EMBL/GenBank/DDBJ whole genome shotgun (WGS) entry which is preliminary data.</text>
</comment>
<protein>
    <submittedName>
        <fullName evidence="4">Putative Zn finger-like uncharacterized protein</fullName>
    </submittedName>
</protein>
<accession>A0A4R2KDX1</accession>
<feature type="transmembrane region" description="Helical" evidence="2">
    <location>
        <begin position="211"/>
        <end position="233"/>
    </location>
</feature>
<feature type="domain" description="Zinc finger/thioredoxin putative" evidence="3">
    <location>
        <begin position="1"/>
        <end position="36"/>
    </location>
</feature>
<name>A0A4R2KDX1_9RHOB</name>